<evidence type="ECO:0000313" key="2">
    <source>
        <dbReference type="EMBL" id="KAH9317118.1"/>
    </source>
</evidence>
<evidence type="ECO:0000256" key="1">
    <source>
        <dbReference type="SAM" id="MobiDB-lite"/>
    </source>
</evidence>
<gene>
    <name evidence="2" type="ORF">KI387_018887</name>
</gene>
<dbReference type="AlphaFoldDB" id="A0AA38L9Q8"/>
<keyword evidence="3" id="KW-1185">Reference proteome</keyword>
<sequence length="137" mass="15243">MSMKTMDGEGIESEDAELSTTPRLPVFSTSMWDFRFQPEPPGMKTPPLNSYPCSVPFNWEHTPGHPKHIDITATPVPDYDVNKQFVGSWSVNGLALKCKIEKEQAMVMETDVVNSADTNAVGEKLDINVLEFVVDVL</sequence>
<dbReference type="Pfam" id="PF05097">
    <property type="entry name" value="DUF688"/>
    <property type="match status" value="1"/>
</dbReference>
<evidence type="ECO:0000313" key="3">
    <source>
        <dbReference type="Proteomes" id="UP000824469"/>
    </source>
</evidence>
<name>A0AA38L9Q8_TAXCH</name>
<dbReference type="Proteomes" id="UP000824469">
    <property type="component" value="Unassembled WGS sequence"/>
</dbReference>
<protein>
    <submittedName>
        <fullName evidence="2">Uncharacterized protein</fullName>
    </submittedName>
</protein>
<dbReference type="EMBL" id="JAHRHJ020000004">
    <property type="protein sequence ID" value="KAH9317118.1"/>
    <property type="molecule type" value="Genomic_DNA"/>
</dbReference>
<accession>A0AA38L9Q8</accession>
<proteinExistence type="predicted"/>
<organism evidence="2 3">
    <name type="scientific">Taxus chinensis</name>
    <name type="common">Chinese yew</name>
    <name type="synonym">Taxus wallichiana var. chinensis</name>
    <dbReference type="NCBI Taxonomy" id="29808"/>
    <lineage>
        <taxon>Eukaryota</taxon>
        <taxon>Viridiplantae</taxon>
        <taxon>Streptophyta</taxon>
        <taxon>Embryophyta</taxon>
        <taxon>Tracheophyta</taxon>
        <taxon>Spermatophyta</taxon>
        <taxon>Pinopsida</taxon>
        <taxon>Pinidae</taxon>
        <taxon>Conifers II</taxon>
        <taxon>Cupressales</taxon>
        <taxon>Taxaceae</taxon>
        <taxon>Taxus</taxon>
    </lineage>
</organism>
<dbReference type="InterPro" id="IPR007789">
    <property type="entry name" value="DUF688"/>
</dbReference>
<comment type="caution">
    <text evidence="2">The sequence shown here is derived from an EMBL/GenBank/DDBJ whole genome shotgun (WGS) entry which is preliminary data.</text>
</comment>
<feature type="region of interest" description="Disordered" evidence="1">
    <location>
        <begin position="1"/>
        <end position="22"/>
    </location>
</feature>
<feature type="non-terminal residue" evidence="2">
    <location>
        <position position="137"/>
    </location>
</feature>
<reference evidence="2 3" key="1">
    <citation type="journal article" date="2021" name="Nat. Plants">
        <title>The Taxus genome provides insights into paclitaxel biosynthesis.</title>
        <authorList>
            <person name="Xiong X."/>
            <person name="Gou J."/>
            <person name="Liao Q."/>
            <person name="Li Y."/>
            <person name="Zhou Q."/>
            <person name="Bi G."/>
            <person name="Li C."/>
            <person name="Du R."/>
            <person name="Wang X."/>
            <person name="Sun T."/>
            <person name="Guo L."/>
            <person name="Liang H."/>
            <person name="Lu P."/>
            <person name="Wu Y."/>
            <person name="Zhang Z."/>
            <person name="Ro D.K."/>
            <person name="Shang Y."/>
            <person name="Huang S."/>
            <person name="Yan J."/>
        </authorList>
    </citation>
    <scope>NUCLEOTIDE SEQUENCE [LARGE SCALE GENOMIC DNA]</scope>
    <source>
        <strain evidence="2">Ta-2019</strain>
    </source>
</reference>